<name>A0A0K0XU09_9GAMM</name>
<reference evidence="1 2" key="1">
    <citation type="submission" date="2015-07" db="EMBL/GenBank/DDBJ databases">
        <authorList>
            <person name="Noorani M."/>
        </authorList>
    </citation>
    <scope>NUCLEOTIDE SEQUENCE [LARGE SCALE GENOMIC DNA]</scope>
    <source>
        <strain evidence="1 2">KCTC 42284</strain>
    </source>
</reference>
<keyword evidence="2" id="KW-1185">Reference proteome</keyword>
<dbReference type="EMBL" id="CP012154">
    <property type="protein sequence ID" value="AKS41168.1"/>
    <property type="molecule type" value="Genomic_DNA"/>
</dbReference>
<dbReference type="OrthoDB" id="573821at2"/>
<dbReference type="RefSeq" id="WP_049724824.1">
    <property type="nucleotide sequence ID" value="NZ_CP012154.1"/>
</dbReference>
<proteinExistence type="predicted"/>
<dbReference type="InterPro" id="IPR010985">
    <property type="entry name" value="Ribbon_hlx_hlx"/>
</dbReference>
<dbReference type="KEGG" id="wma:WM2015_787"/>
<dbReference type="PATRIC" id="fig|1579979.3.peg.803"/>
<evidence type="ECO:0000313" key="1">
    <source>
        <dbReference type="EMBL" id="AKS41168.1"/>
    </source>
</evidence>
<sequence>MGDATKRSTVYFDPGLHAALRLKAAHTQRSISDLVNDAVRAALAEDQEDLAAFADRVGEPTMSYEALLDDLKAHGKL</sequence>
<organism evidence="1 2">
    <name type="scientific">Wenzhouxiangella marina</name>
    <dbReference type="NCBI Taxonomy" id="1579979"/>
    <lineage>
        <taxon>Bacteria</taxon>
        <taxon>Pseudomonadati</taxon>
        <taxon>Pseudomonadota</taxon>
        <taxon>Gammaproteobacteria</taxon>
        <taxon>Chromatiales</taxon>
        <taxon>Wenzhouxiangellaceae</taxon>
        <taxon>Wenzhouxiangella</taxon>
    </lineage>
</organism>
<accession>A0A0K0XU09</accession>
<protein>
    <submittedName>
        <fullName evidence="1">CopG family transcriptional regulator</fullName>
    </submittedName>
</protein>
<dbReference type="SUPFAM" id="SSF47598">
    <property type="entry name" value="Ribbon-helix-helix"/>
    <property type="match status" value="1"/>
</dbReference>
<dbReference type="GO" id="GO:0006355">
    <property type="term" value="P:regulation of DNA-templated transcription"/>
    <property type="evidence" value="ECO:0007669"/>
    <property type="project" value="InterPro"/>
</dbReference>
<dbReference type="Proteomes" id="UP000066624">
    <property type="component" value="Chromosome"/>
</dbReference>
<gene>
    <name evidence="1" type="ORF">WM2015_787</name>
</gene>
<evidence type="ECO:0000313" key="2">
    <source>
        <dbReference type="Proteomes" id="UP000066624"/>
    </source>
</evidence>
<dbReference type="AlphaFoldDB" id="A0A0K0XU09"/>
<dbReference type="STRING" id="1579979.WM2015_787"/>